<accession>A0A0F9RZP2</accession>
<name>A0A0F9RZP2_9ZZZZ</name>
<dbReference type="GO" id="GO:0004252">
    <property type="term" value="F:serine-type endopeptidase activity"/>
    <property type="evidence" value="ECO:0007669"/>
    <property type="project" value="InterPro"/>
</dbReference>
<dbReference type="Pfam" id="PF13365">
    <property type="entry name" value="Trypsin_2"/>
    <property type="match status" value="1"/>
</dbReference>
<evidence type="ECO:0000313" key="1">
    <source>
        <dbReference type="EMBL" id="KKN60289.1"/>
    </source>
</evidence>
<sequence>MGCCVALQGSNYPNAQLIDHLNRSTVQLVEESDEYFTYCSAFWISEYYLATARHCVDNDDDGKLNSIVTFTTYDEFDNAWPESEPKNVYSAILVASRKLTDIAILKSIDDVDHHMLQIRETSVPVGTEVHIVSHPKSMEYSYMKGLVSQIREFDVPDNNTVLKTLHITSLINKGSSGCAATDSNGEVVGISSFSWKNIPGMSFWIHKDELIKILDEENIKYY</sequence>
<proteinExistence type="predicted"/>
<reference evidence="1" key="1">
    <citation type="journal article" date="2015" name="Nature">
        <title>Complex archaea that bridge the gap between prokaryotes and eukaryotes.</title>
        <authorList>
            <person name="Spang A."/>
            <person name="Saw J.H."/>
            <person name="Jorgensen S.L."/>
            <person name="Zaremba-Niedzwiedzka K."/>
            <person name="Martijn J."/>
            <person name="Lind A.E."/>
            <person name="van Eijk R."/>
            <person name="Schleper C."/>
            <person name="Guy L."/>
            <person name="Ettema T.J."/>
        </authorList>
    </citation>
    <scope>NUCLEOTIDE SEQUENCE</scope>
</reference>
<organism evidence="1">
    <name type="scientific">marine sediment metagenome</name>
    <dbReference type="NCBI Taxonomy" id="412755"/>
    <lineage>
        <taxon>unclassified sequences</taxon>
        <taxon>metagenomes</taxon>
        <taxon>ecological metagenomes</taxon>
    </lineage>
</organism>
<dbReference type="InterPro" id="IPR001940">
    <property type="entry name" value="Peptidase_S1C"/>
</dbReference>
<comment type="caution">
    <text evidence="1">The sequence shown here is derived from an EMBL/GenBank/DDBJ whole genome shotgun (WGS) entry which is preliminary data.</text>
</comment>
<dbReference type="PRINTS" id="PR00834">
    <property type="entry name" value="PROTEASES2C"/>
</dbReference>
<protein>
    <recommendedName>
        <fullName evidence="2">Peptidase S1 domain-containing protein</fullName>
    </recommendedName>
</protein>
<dbReference type="EMBL" id="LAZR01000700">
    <property type="protein sequence ID" value="KKN60289.1"/>
    <property type="molecule type" value="Genomic_DNA"/>
</dbReference>
<dbReference type="InterPro" id="IPR009003">
    <property type="entry name" value="Peptidase_S1_PA"/>
</dbReference>
<evidence type="ECO:0008006" key="2">
    <source>
        <dbReference type="Google" id="ProtNLM"/>
    </source>
</evidence>
<dbReference type="AlphaFoldDB" id="A0A0F9RZP2"/>
<dbReference type="GO" id="GO:0006508">
    <property type="term" value="P:proteolysis"/>
    <property type="evidence" value="ECO:0007669"/>
    <property type="project" value="InterPro"/>
</dbReference>
<gene>
    <name evidence="1" type="ORF">LCGC14_0533390</name>
</gene>
<dbReference type="Gene3D" id="2.40.10.120">
    <property type="match status" value="1"/>
</dbReference>
<dbReference type="SUPFAM" id="SSF50494">
    <property type="entry name" value="Trypsin-like serine proteases"/>
    <property type="match status" value="1"/>
</dbReference>